<dbReference type="Proteomes" id="UP000239867">
    <property type="component" value="Chromosome"/>
</dbReference>
<dbReference type="GO" id="GO:0009252">
    <property type="term" value="P:peptidoglycan biosynthetic process"/>
    <property type="evidence" value="ECO:0007669"/>
    <property type="project" value="UniProtKB-UniRule"/>
</dbReference>
<keyword evidence="3 7" id="KW-0963">Cytoplasm</keyword>
<organism evidence="11 12">
    <name type="scientific">Desulfobulbus oralis</name>
    <dbReference type="NCBI Taxonomy" id="1986146"/>
    <lineage>
        <taxon>Bacteria</taxon>
        <taxon>Pseudomonadati</taxon>
        <taxon>Thermodesulfobacteriota</taxon>
        <taxon>Desulfobulbia</taxon>
        <taxon>Desulfobulbales</taxon>
        <taxon>Desulfobulbaceae</taxon>
        <taxon>Desulfobulbus</taxon>
    </lineage>
</organism>
<keyword evidence="7 8" id="KW-0573">Peptidoglycan synthesis</keyword>
<comment type="catalytic activity">
    <reaction evidence="7 8">
        <text>UDP-N-acetyl-alpha-D-muramoyl-L-alanine + D-glutamate + ATP = UDP-N-acetyl-alpha-D-muramoyl-L-alanyl-D-glutamate + ADP + phosphate + H(+)</text>
        <dbReference type="Rhea" id="RHEA:16429"/>
        <dbReference type="ChEBI" id="CHEBI:15378"/>
        <dbReference type="ChEBI" id="CHEBI:29986"/>
        <dbReference type="ChEBI" id="CHEBI:30616"/>
        <dbReference type="ChEBI" id="CHEBI:43474"/>
        <dbReference type="ChEBI" id="CHEBI:83898"/>
        <dbReference type="ChEBI" id="CHEBI:83900"/>
        <dbReference type="ChEBI" id="CHEBI:456216"/>
        <dbReference type="EC" id="6.3.2.9"/>
    </reaction>
</comment>
<dbReference type="UniPathway" id="UPA00219"/>
<keyword evidence="7 8" id="KW-0133">Cell shape</keyword>
<dbReference type="OrthoDB" id="9809796at2"/>
<dbReference type="GO" id="GO:0008360">
    <property type="term" value="P:regulation of cell shape"/>
    <property type="evidence" value="ECO:0007669"/>
    <property type="project" value="UniProtKB-KW"/>
</dbReference>
<evidence type="ECO:0000313" key="11">
    <source>
        <dbReference type="EMBL" id="AVD70311.1"/>
    </source>
</evidence>
<evidence type="ECO:0000259" key="9">
    <source>
        <dbReference type="Pfam" id="PF02875"/>
    </source>
</evidence>
<evidence type="ECO:0000256" key="2">
    <source>
        <dbReference type="ARBA" id="ARBA00004752"/>
    </source>
</evidence>
<dbReference type="InterPro" id="IPR036565">
    <property type="entry name" value="Mur-like_cat_sf"/>
</dbReference>
<dbReference type="GO" id="GO:0008764">
    <property type="term" value="F:UDP-N-acetylmuramoylalanine-D-glutamate ligase activity"/>
    <property type="evidence" value="ECO:0007669"/>
    <property type="project" value="UniProtKB-UniRule"/>
</dbReference>
<dbReference type="PANTHER" id="PTHR43692">
    <property type="entry name" value="UDP-N-ACETYLMURAMOYLALANINE--D-GLUTAMATE LIGASE"/>
    <property type="match status" value="1"/>
</dbReference>
<comment type="subcellular location">
    <subcellularLocation>
        <location evidence="1 7 8">Cytoplasm</location>
    </subcellularLocation>
</comment>
<keyword evidence="7 8" id="KW-0131">Cell cycle</keyword>
<dbReference type="HAMAP" id="MF_00639">
    <property type="entry name" value="MurD"/>
    <property type="match status" value="1"/>
</dbReference>
<dbReference type="Pfam" id="PF21799">
    <property type="entry name" value="MurD-like_N"/>
    <property type="match status" value="1"/>
</dbReference>
<evidence type="ECO:0000256" key="1">
    <source>
        <dbReference type="ARBA" id="ARBA00004496"/>
    </source>
</evidence>
<dbReference type="GO" id="GO:0005737">
    <property type="term" value="C:cytoplasm"/>
    <property type="evidence" value="ECO:0007669"/>
    <property type="project" value="UniProtKB-SubCell"/>
</dbReference>
<evidence type="ECO:0000256" key="7">
    <source>
        <dbReference type="HAMAP-Rule" id="MF_00639"/>
    </source>
</evidence>
<gene>
    <name evidence="7" type="primary">murD</name>
    <name evidence="11" type="ORF">CAY53_01425</name>
</gene>
<keyword evidence="12" id="KW-1185">Reference proteome</keyword>
<sequence>MGCATDPLPLRAGQVAGVLGLGLAGRAAARFLASLGLRLRVSDQRSREQLAEAEPGFLDFLEGCGAVCEFGGTGGSFLDGLDLLSPAPGVPLQNPLVVAAGRRGIPIMGELALAAGRFRAPVIAVTGSNGKTTTTGLIGHLLKTAGRRPFVGGNIGAPLLDCCLHPEGYDCVVLELSSFQLDISGAFRPDIGLFLNLTPDHLDRHGSLERYAAAKRKLFARQGPGDTAILGIDDALVAATKLPDGVRRLSFGRAADADCVVTADGLRLASAGREQLFPLAAGRLHSLVNRLNAAAALLAVGALDIGPEAMAAGLASFQPAAHRMAPVALIGGVNWIDDSKATNIGAMAAALASCPGRVVLIAGGRDKGGDYGLVADLVRQKVRTLVLLGEAAPLIEAAYGSLTPSLRAGDMHEAVHLAKERAQPGDTVLLAPGCSSFDMFSGYAERGRVFAEAVLALKKAEP</sequence>
<comment type="similarity">
    <text evidence="7">Belongs to the MurCDEF family.</text>
</comment>
<dbReference type="GO" id="GO:0005524">
    <property type="term" value="F:ATP binding"/>
    <property type="evidence" value="ECO:0007669"/>
    <property type="project" value="UniProtKB-UniRule"/>
</dbReference>
<reference evidence="11" key="1">
    <citation type="submission" date="2017-05" db="EMBL/GenBank/DDBJ databases">
        <authorList>
            <person name="Song R."/>
            <person name="Chenine A.L."/>
            <person name="Ruprecht R.M."/>
        </authorList>
    </citation>
    <scope>NUCLEOTIDE SEQUENCE</scope>
    <source>
        <strain evidence="11">ORNL</strain>
    </source>
</reference>
<dbReference type="GO" id="GO:0071555">
    <property type="term" value="P:cell wall organization"/>
    <property type="evidence" value="ECO:0007669"/>
    <property type="project" value="UniProtKB-KW"/>
</dbReference>
<dbReference type="EC" id="6.3.2.9" evidence="7 8"/>
<evidence type="ECO:0000259" key="10">
    <source>
        <dbReference type="Pfam" id="PF08245"/>
    </source>
</evidence>
<comment type="function">
    <text evidence="7 8">Cell wall formation. Catalyzes the addition of glutamate to the nucleotide precursor UDP-N-acetylmuramoyl-L-alanine (UMA).</text>
</comment>
<dbReference type="SUPFAM" id="SSF53623">
    <property type="entry name" value="MurD-like peptide ligases, catalytic domain"/>
    <property type="match status" value="1"/>
</dbReference>
<dbReference type="Gene3D" id="3.90.190.20">
    <property type="entry name" value="Mur ligase, C-terminal domain"/>
    <property type="match status" value="1"/>
</dbReference>
<accession>A0A2L1GKV3</accession>
<dbReference type="KEGG" id="deo:CAY53_01425"/>
<dbReference type="Gene3D" id="3.40.50.720">
    <property type="entry name" value="NAD(P)-binding Rossmann-like Domain"/>
    <property type="match status" value="1"/>
</dbReference>
<evidence type="ECO:0000256" key="6">
    <source>
        <dbReference type="ARBA" id="ARBA00022840"/>
    </source>
</evidence>
<reference evidence="11" key="2">
    <citation type="journal article" date="2018" name="MBio">
        <title>Insights into the evolution of host association through the isolation and characterization of a novel human periodontal pathobiont, Desulfobulbus oralis.</title>
        <authorList>
            <person name="Cross K.L."/>
            <person name="Chirania P."/>
            <person name="Xiong W."/>
            <person name="Beall C.J."/>
            <person name="Elkins J.G."/>
            <person name="Giannone R.J."/>
            <person name="Griffen A.L."/>
            <person name="Guss A.M."/>
            <person name="Hettich R.L."/>
            <person name="Joshi S.S."/>
            <person name="Mokrzan E.M."/>
            <person name="Martin R.K."/>
            <person name="Zhulin I.B."/>
            <person name="Leys E.J."/>
            <person name="Podar M."/>
        </authorList>
    </citation>
    <scope>NUCLEOTIDE SEQUENCE [LARGE SCALE GENOMIC DNA]</scope>
    <source>
        <strain evidence="11">ORNL</strain>
    </source>
</reference>
<dbReference type="EMBL" id="CP021255">
    <property type="protein sequence ID" value="AVD70311.1"/>
    <property type="molecule type" value="Genomic_DNA"/>
</dbReference>
<dbReference type="InterPro" id="IPR013221">
    <property type="entry name" value="Mur_ligase_cen"/>
</dbReference>
<evidence type="ECO:0000256" key="4">
    <source>
        <dbReference type="ARBA" id="ARBA00022598"/>
    </source>
</evidence>
<keyword evidence="7 8" id="KW-0132">Cell division</keyword>
<keyword evidence="5 7" id="KW-0547">Nucleotide-binding</keyword>
<dbReference type="SUPFAM" id="SSF53244">
    <property type="entry name" value="MurD-like peptide ligases, peptide-binding domain"/>
    <property type="match status" value="1"/>
</dbReference>
<keyword evidence="6 7" id="KW-0067">ATP-binding</keyword>
<feature type="domain" description="Mur ligase central" evidence="10">
    <location>
        <begin position="125"/>
        <end position="277"/>
    </location>
</feature>
<evidence type="ECO:0000256" key="8">
    <source>
        <dbReference type="RuleBase" id="RU003664"/>
    </source>
</evidence>
<dbReference type="SUPFAM" id="SSF51984">
    <property type="entry name" value="MurCD N-terminal domain"/>
    <property type="match status" value="1"/>
</dbReference>
<dbReference type="Gene3D" id="3.40.1190.10">
    <property type="entry name" value="Mur-like, catalytic domain"/>
    <property type="match status" value="1"/>
</dbReference>
<dbReference type="InterPro" id="IPR005762">
    <property type="entry name" value="MurD"/>
</dbReference>
<evidence type="ECO:0000256" key="3">
    <source>
        <dbReference type="ARBA" id="ARBA00022490"/>
    </source>
</evidence>
<feature type="domain" description="Mur ligase C-terminal" evidence="9">
    <location>
        <begin position="322"/>
        <end position="433"/>
    </location>
</feature>
<dbReference type="NCBIfam" id="TIGR01087">
    <property type="entry name" value="murD"/>
    <property type="match status" value="1"/>
</dbReference>
<evidence type="ECO:0000256" key="5">
    <source>
        <dbReference type="ARBA" id="ARBA00022741"/>
    </source>
</evidence>
<name>A0A2L1GKV3_9BACT</name>
<dbReference type="InterPro" id="IPR036615">
    <property type="entry name" value="Mur_ligase_C_dom_sf"/>
</dbReference>
<evidence type="ECO:0000313" key="12">
    <source>
        <dbReference type="Proteomes" id="UP000239867"/>
    </source>
</evidence>
<comment type="pathway">
    <text evidence="2 7 8">Cell wall biogenesis; peptidoglycan biosynthesis.</text>
</comment>
<dbReference type="Pfam" id="PF08245">
    <property type="entry name" value="Mur_ligase_M"/>
    <property type="match status" value="1"/>
</dbReference>
<dbReference type="GO" id="GO:0051301">
    <property type="term" value="P:cell division"/>
    <property type="evidence" value="ECO:0007669"/>
    <property type="project" value="UniProtKB-KW"/>
</dbReference>
<dbReference type="InterPro" id="IPR004101">
    <property type="entry name" value="Mur_ligase_C"/>
</dbReference>
<proteinExistence type="inferred from homology"/>
<protein>
    <recommendedName>
        <fullName evidence="7 8">UDP-N-acetylmuramoylalanine--D-glutamate ligase</fullName>
        <ecNumber evidence="7 8">6.3.2.9</ecNumber>
    </recommendedName>
    <alternativeName>
        <fullName evidence="7">D-glutamic acid-adding enzyme</fullName>
    </alternativeName>
    <alternativeName>
        <fullName evidence="7">UDP-N-acetylmuramoyl-L-alanyl-D-glutamate synthetase</fullName>
    </alternativeName>
</protein>
<dbReference type="Pfam" id="PF02875">
    <property type="entry name" value="Mur_ligase_C"/>
    <property type="match status" value="1"/>
</dbReference>
<keyword evidence="7 8" id="KW-0961">Cell wall biogenesis/degradation</keyword>
<keyword evidence="4 7" id="KW-0436">Ligase</keyword>
<feature type="binding site" evidence="7">
    <location>
        <begin position="127"/>
        <end position="133"/>
    </location>
    <ligand>
        <name>ATP</name>
        <dbReference type="ChEBI" id="CHEBI:30616"/>
    </ligand>
</feature>
<dbReference type="AlphaFoldDB" id="A0A2L1GKV3"/>
<dbReference type="PANTHER" id="PTHR43692:SF1">
    <property type="entry name" value="UDP-N-ACETYLMURAMOYLALANINE--D-GLUTAMATE LIGASE"/>
    <property type="match status" value="1"/>
</dbReference>
<dbReference type="RefSeq" id="WP_104935630.1">
    <property type="nucleotide sequence ID" value="NZ_CP021255.1"/>
</dbReference>